<proteinExistence type="predicted"/>
<feature type="non-terminal residue" evidence="1">
    <location>
        <position position="1"/>
    </location>
</feature>
<dbReference type="EMBL" id="HACG01001501">
    <property type="protein sequence ID" value="CEK48366.1"/>
    <property type="molecule type" value="Transcribed_RNA"/>
</dbReference>
<protein>
    <submittedName>
        <fullName evidence="1">Uncharacterized protein</fullName>
    </submittedName>
</protein>
<sequence length="69" mass="8127">RLPDVDLMYFLTHKEIGKLLSSHSAHLVIKAQRRRKILSKQMEKKFEKINISRPVPINPDIKDTENFNV</sequence>
<feature type="non-terminal residue" evidence="1">
    <location>
        <position position="69"/>
    </location>
</feature>
<organism evidence="1">
    <name type="scientific">Arion vulgaris</name>
    <dbReference type="NCBI Taxonomy" id="1028688"/>
    <lineage>
        <taxon>Eukaryota</taxon>
        <taxon>Metazoa</taxon>
        <taxon>Spiralia</taxon>
        <taxon>Lophotrochozoa</taxon>
        <taxon>Mollusca</taxon>
        <taxon>Gastropoda</taxon>
        <taxon>Heterobranchia</taxon>
        <taxon>Euthyneura</taxon>
        <taxon>Panpulmonata</taxon>
        <taxon>Eupulmonata</taxon>
        <taxon>Stylommatophora</taxon>
        <taxon>Helicina</taxon>
        <taxon>Arionoidea</taxon>
        <taxon>Arionidae</taxon>
        <taxon>Arion</taxon>
    </lineage>
</organism>
<accession>A0A0B6XXW1</accession>
<evidence type="ECO:0000313" key="1">
    <source>
        <dbReference type="EMBL" id="CEK48366.1"/>
    </source>
</evidence>
<gene>
    <name evidence="1" type="primary">ORF3777</name>
</gene>
<name>A0A0B6XXW1_9EUPU</name>
<reference evidence="1" key="1">
    <citation type="submission" date="2014-12" db="EMBL/GenBank/DDBJ databases">
        <title>Insight into the proteome of Arion vulgaris.</title>
        <authorList>
            <person name="Aradska J."/>
            <person name="Bulat T."/>
            <person name="Smidak R."/>
            <person name="Sarate P."/>
            <person name="Gangsoo J."/>
            <person name="Sialana F."/>
            <person name="Bilban M."/>
            <person name="Lubec G."/>
        </authorList>
    </citation>
    <scope>NUCLEOTIDE SEQUENCE</scope>
    <source>
        <tissue evidence="1">Skin</tissue>
    </source>
</reference>
<dbReference type="AlphaFoldDB" id="A0A0B6XXW1"/>